<feature type="transmembrane region" description="Helical" evidence="6">
    <location>
        <begin position="100"/>
        <end position="120"/>
    </location>
</feature>
<evidence type="ECO:0000313" key="7">
    <source>
        <dbReference type="EMBL" id="CEI72898.1"/>
    </source>
</evidence>
<evidence type="ECO:0000313" key="8">
    <source>
        <dbReference type="Proteomes" id="UP000245695"/>
    </source>
</evidence>
<dbReference type="KEGG" id="rhom:FRIFI_1363"/>
<dbReference type="GO" id="GO:0005886">
    <property type="term" value="C:plasma membrane"/>
    <property type="evidence" value="ECO:0007669"/>
    <property type="project" value="TreeGrafter"/>
</dbReference>
<dbReference type="Pfam" id="PF01027">
    <property type="entry name" value="Bax1-I"/>
    <property type="match status" value="1"/>
</dbReference>
<feature type="transmembrane region" description="Helical" evidence="6">
    <location>
        <begin position="12"/>
        <end position="34"/>
    </location>
</feature>
<comment type="similarity">
    <text evidence="2 6">Belongs to the BI1 family.</text>
</comment>
<name>A0A2P2BR91_9FIRM</name>
<sequence length="221" mass="24775">MHKEITNPMADIFKYLAISILFMFIGFAFGQAFIPISVVQVANLILPFLIIGLLIMAILSKKSIIPRSFSMNYVYLFTFIDGILLYPLLSFYLQSLGTSIVINALLGTCILFGILAFISYRKKAGHYLGIGSILFAGLISLLLLCIINIFIGSQTLNILYSVLGILIFSGYILYDISLIKYDIESGNIISKNDLSIHVLNLYLDFVNILLDLLNLIYEFKD</sequence>
<evidence type="ECO:0000256" key="6">
    <source>
        <dbReference type="RuleBase" id="RU004379"/>
    </source>
</evidence>
<feature type="transmembrane region" description="Helical" evidence="6">
    <location>
        <begin position="194"/>
        <end position="217"/>
    </location>
</feature>
<evidence type="ECO:0000256" key="2">
    <source>
        <dbReference type="ARBA" id="ARBA00010350"/>
    </source>
</evidence>
<dbReference type="InterPro" id="IPR006214">
    <property type="entry name" value="Bax_inhibitor_1-related"/>
</dbReference>
<proteinExistence type="inferred from homology"/>
<dbReference type="EMBL" id="LN650648">
    <property type="protein sequence ID" value="CEI72898.1"/>
    <property type="molecule type" value="Genomic_DNA"/>
</dbReference>
<feature type="transmembrane region" description="Helical" evidence="6">
    <location>
        <begin position="157"/>
        <end position="174"/>
    </location>
</feature>
<evidence type="ECO:0000256" key="3">
    <source>
        <dbReference type="ARBA" id="ARBA00022692"/>
    </source>
</evidence>
<evidence type="ECO:0000256" key="4">
    <source>
        <dbReference type="ARBA" id="ARBA00022989"/>
    </source>
</evidence>
<dbReference type="RefSeq" id="WP_092925794.1">
    <property type="nucleotide sequence ID" value="NZ_FJTZ01000012.1"/>
</dbReference>
<accession>A0A2P2BR91</accession>
<reference evidence="7 8" key="1">
    <citation type="submission" date="2014-09" db="EMBL/GenBank/DDBJ databases">
        <authorList>
            <person name="Hornung B.V."/>
        </authorList>
    </citation>
    <scope>NUCLEOTIDE SEQUENCE [LARGE SCALE GENOMIC DNA]</scope>
    <source>
        <strain evidence="7 8">FRIFI</strain>
    </source>
</reference>
<dbReference type="PANTHER" id="PTHR23291:SF50">
    <property type="entry name" value="PROTEIN LIFEGUARD 4"/>
    <property type="match status" value="1"/>
</dbReference>
<comment type="subcellular location">
    <subcellularLocation>
        <location evidence="1">Membrane</location>
        <topology evidence="1">Multi-pass membrane protein</topology>
    </subcellularLocation>
</comment>
<keyword evidence="3 6" id="KW-0812">Transmembrane</keyword>
<organism evidence="7 8">
    <name type="scientific">Romboutsia hominis</name>
    <dbReference type="NCBI Taxonomy" id="1507512"/>
    <lineage>
        <taxon>Bacteria</taxon>
        <taxon>Bacillati</taxon>
        <taxon>Bacillota</taxon>
        <taxon>Clostridia</taxon>
        <taxon>Peptostreptococcales</taxon>
        <taxon>Peptostreptococcaceae</taxon>
        <taxon>Romboutsia</taxon>
    </lineage>
</organism>
<gene>
    <name evidence="7" type="ORF">FRIFI_1363</name>
</gene>
<protein>
    <submittedName>
        <fullName evidence="7">Inhibitor of apoptosis-promoting Bax1</fullName>
    </submittedName>
</protein>
<feature type="transmembrane region" description="Helical" evidence="6">
    <location>
        <begin position="40"/>
        <end position="60"/>
    </location>
</feature>
<evidence type="ECO:0000256" key="1">
    <source>
        <dbReference type="ARBA" id="ARBA00004141"/>
    </source>
</evidence>
<feature type="transmembrane region" description="Helical" evidence="6">
    <location>
        <begin position="72"/>
        <end position="94"/>
    </location>
</feature>
<keyword evidence="5 6" id="KW-0472">Membrane</keyword>
<keyword evidence="8" id="KW-1185">Reference proteome</keyword>
<evidence type="ECO:0000256" key="5">
    <source>
        <dbReference type="ARBA" id="ARBA00023136"/>
    </source>
</evidence>
<dbReference type="Proteomes" id="UP000245695">
    <property type="component" value="Chromosome 1"/>
</dbReference>
<feature type="transmembrane region" description="Helical" evidence="6">
    <location>
        <begin position="127"/>
        <end position="151"/>
    </location>
</feature>
<keyword evidence="4 6" id="KW-1133">Transmembrane helix</keyword>
<dbReference type="PANTHER" id="PTHR23291">
    <property type="entry name" value="BAX INHIBITOR-RELATED"/>
    <property type="match status" value="1"/>
</dbReference>
<dbReference type="AlphaFoldDB" id="A0A2P2BR91"/>